<dbReference type="GO" id="GO:0070555">
    <property type="term" value="P:response to interleukin-1"/>
    <property type="evidence" value="ECO:0007669"/>
    <property type="project" value="Ensembl"/>
</dbReference>
<dbReference type="GO" id="GO:0010212">
    <property type="term" value="P:response to ionizing radiation"/>
    <property type="evidence" value="ECO:0007669"/>
    <property type="project" value="Ensembl"/>
</dbReference>
<sequence length="623" mass="68919">MGTRAAAALAVLLLAALAGARTEGEAGPSEAGALNGTAALAQLLPAAGARYGWRNLSCSACKLLFAALDASVLLEPSMERIQHLAVTVCINLHLAASQVCQEIIHLFEQDILTAWIHSVMRPAEICGLLVGSQCGHWDIYSDWNVTLPDTPKPPVRPPIPPPPGAPTARVLFLTDLHWDRDYSPGSDPACKDPLCCRGGQPKGQGAGYWGTYGRCDLPLHTLESLLQHLAASGPFDVAYWTGDIPAHNVWQQSRKDQLQALETVTGLVQKYLGPLPVYPAVGNHESVPVNSFPPPYVPGNQSSAWLYSAMAEAWRQWLPPEALETLRVGGFYTLRIWPGLRLVSLNMNFCSEANFWLLINSTDPAGQLQWLVEVLQGAEDQGEKVHIIGHIPPSHCMRCWGWNYYHIINRFEGTVAGQFFGHTHMDEFQMFYDEETLLRPVGVAFVAPSVTTYIDLNPGERVLLFLPGAARWPGGRPLPDGPRSPPTGYRVYVVDGVRPGSSYMVLDHETFILNLTLANTPGAQPQWQRLYGARETYGLSATFPADWDRLLRAFEANEPLFQRFWYLLYKGHPPRQPCQGACKAALLCALRTGRAGDPNLCQAQSLKVPFHEIQAWWRRRRLC</sequence>
<evidence type="ECO:0000256" key="15">
    <source>
        <dbReference type="ARBA" id="ARBA00023228"/>
    </source>
</evidence>
<dbReference type="GO" id="GO:0034644">
    <property type="term" value="P:cellular response to UV"/>
    <property type="evidence" value="ECO:0007669"/>
    <property type="project" value="Ensembl"/>
</dbReference>
<evidence type="ECO:0000256" key="24">
    <source>
        <dbReference type="ARBA" id="ARBA00062722"/>
    </source>
</evidence>
<feature type="disulfide bond" evidence="28">
    <location>
        <begin position="578"/>
        <end position="582"/>
    </location>
</feature>
<dbReference type="Proteomes" id="UP000694421">
    <property type="component" value="Unplaced"/>
</dbReference>
<evidence type="ECO:0000256" key="13">
    <source>
        <dbReference type="ARBA" id="ARBA00023157"/>
    </source>
</evidence>
<feature type="binding site" evidence="27">
    <location>
        <position position="177"/>
    </location>
    <ligand>
        <name>Zn(2+)</name>
        <dbReference type="ChEBI" id="CHEBI:29105"/>
        <label>1</label>
    </ligand>
</feature>
<evidence type="ECO:0000256" key="14">
    <source>
        <dbReference type="ARBA" id="ARBA00023180"/>
    </source>
</evidence>
<evidence type="ECO:0000256" key="19">
    <source>
        <dbReference type="ARBA" id="ARBA00051187"/>
    </source>
</evidence>
<evidence type="ECO:0000256" key="21">
    <source>
        <dbReference type="ARBA" id="ARBA00053461"/>
    </source>
</evidence>
<dbReference type="GO" id="GO:0046513">
    <property type="term" value="P:ceramide biosynthetic process"/>
    <property type="evidence" value="ECO:0007669"/>
    <property type="project" value="Ensembl"/>
</dbReference>
<dbReference type="GO" id="GO:0046718">
    <property type="term" value="P:symbiont entry into host cell"/>
    <property type="evidence" value="ECO:0007669"/>
    <property type="project" value="Ensembl"/>
</dbReference>
<evidence type="ECO:0000256" key="29">
    <source>
        <dbReference type="SAM" id="SignalP"/>
    </source>
</evidence>
<comment type="function">
    <text evidence="22">This form is generated following cleavage by CASP7 in the extracellular milieu in response to bacterial infection. It shows increased ability to convert sphingomyelin to ceramide and promotes plasma membrane repair. Plasma membrane repair by ceramide counteracts the action of gasdermin-D (GSDMD) perforin (PRF1) pores that are formed in response to bacterial infection.</text>
</comment>
<dbReference type="GO" id="GO:0023021">
    <property type="term" value="P:termination of signal transduction"/>
    <property type="evidence" value="ECO:0007669"/>
    <property type="project" value="Ensembl"/>
</dbReference>
<dbReference type="GO" id="GO:0045807">
    <property type="term" value="P:positive regulation of endocytosis"/>
    <property type="evidence" value="ECO:0007669"/>
    <property type="project" value="Ensembl"/>
</dbReference>
<evidence type="ECO:0000256" key="2">
    <source>
        <dbReference type="ARBA" id="ARBA00004371"/>
    </source>
</evidence>
<dbReference type="PIRSF" id="PIRSF000948">
    <property type="entry name" value="Sphingomy_PDE"/>
    <property type="match status" value="1"/>
</dbReference>
<feature type="binding site" evidence="27">
    <location>
        <position position="243"/>
    </location>
    <ligand>
        <name>Zn(2+)</name>
        <dbReference type="ChEBI" id="CHEBI:29105"/>
        <label>1</label>
    </ligand>
</feature>
<feature type="disulfide bond" evidence="28">
    <location>
        <begin position="58"/>
        <end position="134"/>
    </location>
</feature>
<dbReference type="GO" id="GO:0016798">
    <property type="term" value="F:hydrolase activity, acting on glycosyl bonds"/>
    <property type="evidence" value="ECO:0007669"/>
    <property type="project" value="UniProtKB-KW"/>
</dbReference>
<evidence type="ECO:0000256" key="23">
    <source>
        <dbReference type="ARBA" id="ARBA00058748"/>
    </source>
</evidence>
<dbReference type="PANTHER" id="PTHR10340:SF34">
    <property type="entry name" value="SPHINGOMYELIN PHOSPHODIESTERASE"/>
    <property type="match status" value="1"/>
</dbReference>
<evidence type="ECO:0000256" key="27">
    <source>
        <dbReference type="PIRSR" id="PIRSR000948-1"/>
    </source>
</evidence>
<comment type="catalytic activity">
    <reaction evidence="20">
        <text>1,2-dihexadecanoyl-sn-glycero-3-phosphocholine + H2O = 1,2-dihexadecanoyl-sn-glycerol + phosphocholine + H(+)</text>
        <dbReference type="Rhea" id="RHEA:45304"/>
        <dbReference type="ChEBI" id="CHEBI:15377"/>
        <dbReference type="ChEBI" id="CHEBI:15378"/>
        <dbReference type="ChEBI" id="CHEBI:72999"/>
        <dbReference type="ChEBI" id="CHEBI:82929"/>
        <dbReference type="ChEBI" id="CHEBI:295975"/>
    </reaction>
    <physiologicalReaction direction="left-to-right" evidence="20">
        <dbReference type="Rhea" id="RHEA:45305"/>
    </physiologicalReaction>
</comment>
<protein>
    <recommendedName>
        <fullName evidence="25 26">Sphingomyelin phosphodiesterase</fullName>
        <ecNumber evidence="26">3.1.4.12</ecNumber>
    </recommendedName>
</protein>
<comment type="function">
    <text evidence="23">In the lysosomes, converts sphingomyelin to ceramide. Plays an important role in the export of cholesterol from the intraendolysosomal membranes. Also has phospholipase C activities toward 1,2-diacylglycerolphosphocholine and 1,2-diacylglycerolphosphoglycerol. Modulates stress-induced apoptosis through the production of ceramide.</text>
</comment>
<dbReference type="GO" id="GO:0005886">
    <property type="term" value="C:plasma membrane"/>
    <property type="evidence" value="ECO:0007669"/>
    <property type="project" value="Ensembl"/>
</dbReference>
<dbReference type="GO" id="GO:0034612">
    <property type="term" value="P:response to tumor necrosis factor"/>
    <property type="evidence" value="ECO:0007669"/>
    <property type="project" value="Ensembl"/>
</dbReference>
<keyword evidence="14" id="KW-0325">Glycoprotein</keyword>
<comment type="catalytic activity">
    <reaction evidence="19">
        <text>N-(octadecanoyl)-sphing-4-enine-1-phosphocholine + H2O = N-octadecanoylsphing-4-enine + phosphocholine + H(+)</text>
        <dbReference type="Rhea" id="RHEA:54284"/>
        <dbReference type="ChEBI" id="CHEBI:15377"/>
        <dbReference type="ChEBI" id="CHEBI:15378"/>
        <dbReference type="ChEBI" id="CHEBI:72961"/>
        <dbReference type="ChEBI" id="CHEBI:83358"/>
        <dbReference type="ChEBI" id="CHEBI:295975"/>
    </reaction>
    <physiologicalReaction direction="left-to-right" evidence="19">
        <dbReference type="Rhea" id="RHEA:54285"/>
    </physiologicalReaction>
</comment>
<dbReference type="GO" id="GO:0033344">
    <property type="term" value="P:cholesterol efflux"/>
    <property type="evidence" value="ECO:0007669"/>
    <property type="project" value="Ensembl"/>
</dbReference>
<feature type="binding site" evidence="27">
    <location>
        <position position="390"/>
    </location>
    <ligand>
        <name>Zn(2+)</name>
        <dbReference type="ChEBI" id="CHEBI:29105"/>
        <label>2</label>
    </ligand>
</feature>
<feature type="binding site" evidence="27">
    <location>
        <position position="175"/>
    </location>
    <ligand>
        <name>Zn(2+)</name>
        <dbReference type="ChEBI" id="CHEBI:29105"/>
        <label>1</label>
    </ligand>
</feature>
<evidence type="ECO:0000256" key="6">
    <source>
        <dbReference type="ARBA" id="ARBA00022553"/>
    </source>
</evidence>
<dbReference type="SMART" id="SM00741">
    <property type="entry name" value="SapB"/>
    <property type="match status" value="1"/>
</dbReference>
<feature type="domain" description="Saposin B-type" evidence="30">
    <location>
        <begin position="54"/>
        <end position="138"/>
    </location>
</feature>
<dbReference type="GO" id="GO:0034340">
    <property type="term" value="P:response to type I interferon"/>
    <property type="evidence" value="ECO:0007669"/>
    <property type="project" value="Ensembl"/>
</dbReference>
<evidence type="ECO:0000256" key="12">
    <source>
        <dbReference type="ARBA" id="ARBA00023098"/>
    </source>
</evidence>
<keyword evidence="11 27" id="KW-0862">Zinc</keyword>
<evidence type="ECO:0000313" key="31">
    <source>
        <dbReference type="Ensembl" id="ENSSMRP00000003577.1"/>
    </source>
</evidence>
<proteinExistence type="inferred from homology"/>
<keyword evidence="5" id="KW-0964">Secreted</keyword>
<dbReference type="EC" id="3.1.4.12" evidence="26"/>
<dbReference type="PANTHER" id="PTHR10340">
    <property type="entry name" value="SPHINGOMYELIN PHOSPHODIESTERASE"/>
    <property type="match status" value="1"/>
</dbReference>
<dbReference type="GO" id="GO:0071277">
    <property type="term" value="P:cellular response to calcium ion"/>
    <property type="evidence" value="ECO:0007669"/>
    <property type="project" value="Ensembl"/>
</dbReference>
<comment type="subcellular location">
    <subcellularLocation>
        <location evidence="3">Lipid droplet</location>
    </subcellularLocation>
    <subcellularLocation>
        <location evidence="2">Lysosome</location>
    </subcellularLocation>
    <subcellularLocation>
        <location evidence="1">Secreted</location>
        <location evidence="1">Extracellular space</location>
    </subcellularLocation>
</comment>
<dbReference type="Gene3D" id="1.10.225.10">
    <property type="entry name" value="Saposin-like"/>
    <property type="match status" value="1"/>
</dbReference>
<dbReference type="Gene3D" id="3.60.21.10">
    <property type="match status" value="1"/>
</dbReference>
<feature type="chain" id="PRO_5034813394" description="Sphingomyelin phosphodiesterase" evidence="29">
    <location>
        <begin position="21"/>
        <end position="623"/>
    </location>
</feature>
<feature type="disulfide bond" evidence="28">
    <location>
        <begin position="350"/>
        <end position="396"/>
    </location>
</feature>
<keyword evidence="6" id="KW-0597">Phosphoprotein</keyword>
<evidence type="ECO:0000256" key="17">
    <source>
        <dbReference type="ARBA" id="ARBA00047268"/>
    </source>
</evidence>
<dbReference type="GO" id="GO:0046598">
    <property type="term" value="P:positive regulation of viral entry into host cell"/>
    <property type="evidence" value="ECO:0007669"/>
    <property type="project" value="Ensembl"/>
</dbReference>
<comment type="catalytic activity">
    <reaction evidence="18">
        <text>a 1,2-diacyl-sn-glycero-3-phosphocholine + H2O = phosphocholine + a 1,2-diacyl-sn-glycerol + H(+)</text>
        <dbReference type="Rhea" id="RHEA:10604"/>
        <dbReference type="ChEBI" id="CHEBI:15377"/>
        <dbReference type="ChEBI" id="CHEBI:15378"/>
        <dbReference type="ChEBI" id="CHEBI:17815"/>
        <dbReference type="ChEBI" id="CHEBI:57643"/>
        <dbReference type="ChEBI" id="CHEBI:295975"/>
        <dbReference type="EC" id="3.1.4.3"/>
    </reaction>
    <physiologicalReaction direction="left-to-right" evidence="18">
        <dbReference type="Rhea" id="RHEA:10605"/>
    </physiologicalReaction>
</comment>
<dbReference type="GO" id="GO:0061750">
    <property type="term" value="F:acid sphingomyelin phosphodiesterase activity"/>
    <property type="evidence" value="ECO:0007669"/>
    <property type="project" value="Ensembl"/>
</dbReference>
<evidence type="ECO:0000256" key="25">
    <source>
        <dbReference type="ARBA" id="ARBA00069549"/>
    </source>
</evidence>
<evidence type="ECO:0000259" key="30">
    <source>
        <dbReference type="PROSITE" id="PS50015"/>
    </source>
</evidence>
<comment type="cofactor">
    <cofactor evidence="27">
        <name>Zn(2+)</name>
        <dbReference type="ChEBI" id="CHEBI:29105"/>
    </cofactor>
    <text evidence="27">Binds 2 Zn(2+) ions per subunit.</text>
</comment>
<feature type="binding site" evidence="27">
    <location>
        <position position="243"/>
    </location>
    <ligand>
        <name>Zn(2+)</name>
        <dbReference type="ChEBI" id="CHEBI:29105"/>
        <label>2</label>
    </ligand>
</feature>
<evidence type="ECO:0000256" key="28">
    <source>
        <dbReference type="PIRSR" id="PIRSR000948-2"/>
    </source>
</evidence>
<keyword evidence="15" id="KW-0458">Lysosome</keyword>
<comment type="similarity">
    <text evidence="4 26">Belongs to the acid sphingomyelinase family.</text>
</comment>
<dbReference type="GO" id="GO:0034480">
    <property type="term" value="F:phosphatidylcholine phospholipase C activity"/>
    <property type="evidence" value="ECO:0007669"/>
    <property type="project" value="UniProtKB-EC"/>
</dbReference>
<evidence type="ECO:0000256" key="1">
    <source>
        <dbReference type="ARBA" id="ARBA00004239"/>
    </source>
</evidence>
<dbReference type="InterPro" id="IPR029052">
    <property type="entry name" value="Metallo-depent_PP-like"/>
</dbReference>
<evidence type="ECO:0000256" key="9">
    <source>
        <dbReference type="ARBA" id="ARBA00022729"/>
    </source>
</evidence>
<dbReference type="InterPro" id="IPR008139">
    <property type="entry name" value="SaposinB_dom"/>
</dbReference>
<dbReference type="GO" id="GO:0005615">
    <property type="term" value="C:extracellular space"/>
    <property type="evidence" value="ECO:0007669"/>
    <property type="project" value="Ensembl"/>
</dbReference>
<keyword evidence="13 28" id="KW-1015">Disulfide bond</keyword>
<evidence type="ECO:0000313" key="32">
    <source>
        <dbReference type="Proteomes" id="UP000694421"/>
    </source>
</evidence>
<dbReference type="FunFam" id="3.60.21.10:FF:000045">
    <property type="entry name" value="Sphingomyelin phosphodiesterase"/>
    <property type="match status" value="1"/>
</dbReference>
<keyword evidence="12" id="KW-0443">Lipid metabolism</keyword>
<evidence type="ECO:0000256" key="10">
    <source>
        <dbReference type="ARBA" id="ARBA00022801"/>
    </source>
</evidence>
<dbReference type="GO" id="GO:0008270">
    <property type="term" value="F:zinc ion binding"/>
    <property type="evidence" value="ECO:0007669"/>
    <property type="project" value="Ensembl"/>
</dbReference>
<dbReference type="Pfam" id="PF00149">
    <property type="entry name" value="Metallophos"/>
    <property type="match status" value="1"/>
</dbReference>
<feature type="binding site" evidence="27">
    <location>
        <position position="424"/>
    </location>
    <ligand>
        <name>Zn(2+)</name>
        <dbReference type="ChEBI" id="CHEBI:29105"/>
        <label>1</label>
    </ligand>
</feature>
<dbReference type="InterPro" id="IPR041805">
    <property type="entry name" value="ASMase/PPN1_MPP"/>
</dbReference>
<keyword evidence="10 26" id="KW-0378">Hydrolase</keyword>
<dbReference type="SUPFAM" id="SSF47862">
    <property type="entry name" value="Saposin"/>
    <property type="match status" value="1"/>
</dbReference>
<feature type="disulfide bond" evidence="28">
    <location>
        <begin position="588"/>
        <end position="601"/>
    </location>
</feature>
<evidence type="ECO:0000256" key="5">
    <source>
        <dbReference type="ARBA" id="ARBA00022525"/>
    </source>
</evidence>
<dbReference type="OMA" id="VWSQTRK"/>
<dbReference type="InterPro" id="IPR011001">
    <property type="entry name" value="Saposin-like"/>
</dbReference>
<evidence type="ECO:0000256" key="18">
    <source>
        <dbReference type="ARBA" id="ARBA00048421"/>
    </source>
</evidence>
<dbReference type="GO" id="GO:0043065">
    <property type="term" value="P:positive regulation of apoptotic process"/>
    <property type="evidence" value="ECO:0007669"/>
    <property type="project" value="Ensembl"/>
</dbReference>
<dbReference type="InterPro" id="IPR004843">
    <property type="entry name" value="Calcineurin-like_PHP"/>
</dbReference>
<keyword evidence="8 27" id="KW-0479">Metal-binding</keyword>
<dbReference type="GO" id="GO:0006685">
    <property type="term" value="P:sphingomyelin catabolic process"/>
    <property type="evidence" value="ECO:0007669"/>
    <property type="project" value="UniProtKB-UniRule"/>
</dbReference>
<comment type="catalytic activity">
    <reaction evidence="17">
        <text>a sphingomyelin + H2O = phosphocholine + an N-acylsphing-4-enine + H(+)</text>
        <dbReference type="Rhea" id="RHEA:19253"/>
        <dbReference type="ChEBI" id="CHEBI:15377"/>
        <dbReference type="ChEBI" id="CHEBI:15378"/>
        <dbReference type="ChEBI" id="CHEBI:17636"/>
        <dbReference type="ChEBI" id="CHEBI:52639"/>
        <dbReference type="ChEBI" id="CHEBI:295975"/>
        <dbReference type="EC" id="3.1.4.12"/>
    </reaction>
    <physiologicalReaction direction="left-to-right" evidence="17">
        <dbReference type="Rhea" id="RHEA:19254"/>
    </physiologicalReaction>
</comment>
<evidence type="ECO:0000256" key="22">
    <source>
        <dbReference type="ARBA" id="ARBA00057858"/>
    </source>
</evidence>
<dbReference type="GO" id="GO:0009615">
    <property type="term" value="P:response to virus"/>
    <property type="evidence" value="ECO:0007669"/>
    <property type="project" value="Ensembl"/>
</dbReference>
<dbReference type="InterPro" id="IPR011160">
    <property type="entry name" value="Sphingomy_PDE"/>
</dbReference>
<name>A0A8D0B5Y3_SALMN</name>
<dbReference type="GeneTree" id="ENSGT00950000183182"/>
<evidence type="ECO:0000256" key="3">
    <source>
        <dbReference type="ARBA" id="ARBA00004502"/>
    </source>
</evidence>
<dbReference type="GO" id="GO:0036019">
    <property type="term" value="C:endolysosome"/>
    <property type="evidence" value="ECO:0007669"/>
    <property type="project" value="Ensembl"/>
</dbReference>
<keyword evidence="7" id="KW-0551">Lipid droplet</keyword>
<dbReference type="PROSITE" id="PS50015">
    <property type="entry name" value="SAP_B"/>
    <property type="match status" value="1"/>
</dbReference>
<dbReference type="GO" id="GO:0043409">
    <property type="term" value="P:negative regulation of MAPK cascade"/>
    <property type="evidence" value="ECO:0007669"/>
    <property type="project" value="Ensembl"/>
</dbReference>
<evidence type="ECO:0000256" key="20">
    <source>
        <dbReference type="ARBA" id="ARBA00052601"/>
    </source>
</evidence>
<feature type="disulfide bond" evidence="28">
    <location>
        <begin position="89"/>
        <end position="100"/>
    </location>
</feature>
<keyword evidence="32" id="KW-1185">Reference proteome</keyword>
<feature type="signal peptide" evidence="29">
    <location>
        <begin position="1"/>
        <end position="20"/>
    </location>
</feature>
<evidence type="ECO:0000256" key="8">
    <source>
        <dbReference type="ARBA" id="ARBA00022723"/>
    </source>
</evidence>
<dbReference type="AlphaFoldDB" id="A0A8D0B5Y3"/>
<dbReference type="GO" id="GO:0070269">
    <property type="term" value="P:pyroptotic inflammatory response"/>
    <property type="evidence" value="ECO:0007669"/>
    <property type="project" value="Ensembl"/>
</dbReference>
<organism evidence="31 32">
    <name type="scientific">Salvator merianae</name>
    <name type="common">Argentine black and white tegu</name>
    <name type="synonym">Tupinambis merianae</name>
    <dbReference type="NCBI Taxonomy" id="96440"/>
    <lineage>
        <taxon>Eukaryota</taxon>
        <taxon>Metazoa</taxon>
        <taxon>Chordata</taxon>
        <taxon>Craniata</taxon>
        <taxon>Vertebrata</taxon>
        <taxon>Euteleostomi</taxon>
        <taxon>Lepidosauria</taxon>
        <taxon>Squamata</taxon>
        <taxon>Bifurcata</taxon>
        <taxon>Unidentata</taxon>
        <taxon>Episquamata</taxon>
        <taxon>Laterata</taxon>
        <taxon>Teiioidea</taxon>
        <taxon>Teiidae</taxon>
        <taxon>Salvator</taxon>
    </lineage>
</organism>
<evidence type="ECO:0000256" key="11">
    <source>
        <dbReference type="ARBA" id="ARBA00022833"/>
    </source>
</evidence>
<keyword evidence="16 26" id="KW-0326">Glycosidase</keyword>
<dbReference type="CDD" id="cd00842">
    <property type="entry name" value="MPP_ASMase"/>
    <property type="match status" value="1"/>
</dbReference>
<comment type="function">
    <text evidence="21">Converts sphingomyelin to ceramide. Exists as two enzymatic forms that arise from alternative trafficking of a single protein precursor, one that is targeted to the endolysosomal compartment, whereas the other is released extracellularly. However, in response to various forms of stress, lysosomal exocytosis may represent a major source of the secretory form.</text>
</comment>
<evidence type="ECO:0000256" key="16">
    <source>
        <dbReference type="ARBA" id="ARBA00023295"/>
    </source>
</evidence>
<dbReference type="GO" id="GO:0005811">
    <property type="term" value="C:lipid droplet"/>
    <property type="evidence" value="ECO:0007669"/>
    <property type="project" value="UniProtKB-SubCell"/>
</dbReference>
<dbReference type="GO" id="GO:0008203">
    <property type="term" value="P:cholesterol metabolic process"/>
    <property type="evidence" value="ECO:0007669"/>
    <property type="project" value="Ensembl"/>
</dbReference>
<keyword evidence="9 29" id="KW-0732">Signal</keyword>
<feature type="disulfide bond" evidence="28">
    <location>
        <begin position="196"/>
        <end position="215"/>
    </location>
</feature>
<feature type="binding site" evidence="27">
    <location>
        <position position="422"/>
    </location>
    <ligand>
        <name>Zn(2+)</name>
        <dbReference type="ChEBI" id="CHEBI:29105"/>
        <label>2</label>
    </ligand>
</feature>
<dbReference type="SUPFAM" id="SSF56300">
    <property type="entry name" value="Metallo-dependent phosphatases"/>
    <property type="match status" value="1"/>
</dbReference>
<feature type="binding site" evidence="27">
    <location>
        <position position="283"/>
    </location>
    <ligand>
        <name>Zn(2+)</name>
        <dbReference type="ChEBI" id="CHEBI:29105"/>
        <label>2</label>
    </ligand>
</feature>
<reference evidence="31" key="2">
    <citation type="submission" date="2025-09" db="UniProtKB">
        <authorList>
            <consortium name="Ensembl"/>
        </authorList>
    </citation>
    <scope>IDENTIFICATION</scope>
</reference>
<accession>A0A8D0B5Y3</accession>
<feature type="disulfide bond" evidence="28">
    <location>
        <begin position="190"/>
        <end position="195"/>
    </location>
</feature>
<evidence type="ECO:0000256" key="4">
    <source>
        <dbReference type="ARBA" id="ARBA00008234"/>
    </source>
</evidence>
<dbReference type="GO" id="GO:0001778">
    <property type="term" value="P:plasma membrane repair"/>
    <property type="evidence" value="ECO:0007669"/>
    <property type="project" value="Ensembl"/>
</dbReference>
<feature type="disulfide bond" evidence="28">
    <location>
        <begin position="61"/>
        <end position="126"/>
    </location>
</feature>
<reference evidence="31" key="1">
    <citation type="submission" date="2025-08" db="UniProtKB">
        <authorList>
            <consortium name="Ensembl"/>
        </authorList>
    </citation>
    <scope>IDENTIFICATION</scope>
</reference>
<evidence type="ECO:0000256" key="7">
    <source>
        <dbReference type="ARBA" id="ARBA00022677"/>
    </source>
</evidence>
<comment type="subunit">
    <text evidence="24">Monomer. Interacts with SORT1; the interaction is required for SMPD1 targeting to lysosomes.</text>
</comment>
<evidence type="ECO:0000256" key="26">
    <source>
        <dbReference type="PIRNR" id="PIRNR000948"/>
    </source>
</evidence>
<dbReference type="Ensembl" id="ENSSMRT00000004270.1">
    <property type="protein sequence ID" value="ENSSMRP00000003577.1"/>
    <property type="gene ID" value="ENSSMRG00000003019.1"/>
</dbReference>